<dbReference type="AlphaFoldDB" id="A0AAN6G3U4"/>
<keyword evidence="2" id="KW-1185">Reference proteome</keyword>
<name>A0AAN6G3U4_9BASI</name>
<reference evidence="1" key="1">
    <citation type="journal article" date="2023" name="PhytoFront">
        <title>Draft Genome Resources of Seven Strains of Tilletia horrida, Causal Agent of Kernel Smut of Rice.</title>
        <authorList>
            <person name="Khanal S."/>
            <person name="Antony Babu S."/>
            <person name="Zhou X.G."/>
        </authorList>
    </citation>
    <scope>NUCLEOTIDE SEQUENCE</scope>
    <source>
        <strain evidence="1">TX3</strain>
    </source>
</reference>
<comment type="caution">
    <text evidence="1">The sequence shown here is derived from an EMBL/GenBank/DDBJ whole genome shotgun (WGS) entry which is preliminary data.</text>
</comment>
<evidence type="ECO:0000313" key="2">
    <source>
        <dbReference type="Proteomes" id="UP001176521"/>
    </source>
</evidence>
<accession>A0AAN6G3U4</accession>
<evidence type="ECO:0000313" key="1">
    <source>
        <dbReference type="EMBL" id="KAK0518723.1"/>
    </source>
</evidence>
<dbReference type="Proteomes" id="UP001176521">
    <property type="component" value="Unassembled WGS sequence"/>
</dbReference>
<feature type="non-terminal residue" evidence="1">
    <location>
        <position position="192"/>
    </location>
</feature>
<gene>
    <name evidence="1" type="ORF">OC842_007704</name>
</gene>
<protein>
    <submittedName>
        <fullName evidence="1">Uncharacterized protein</fullName>
    </submittedName>
</protein>
<dbReference type="EMBL" id="JAPDMQ010001191">
    <property type="protein sequence ID" value="KAK0518723.1"/>
    <property type="molecule type" value="Genomic_DNA"/>
</dbReference>
<sequence>MSVLDAYSPSLLDGLPSVEEAHCRFQAAGGINAIRDQLAAAAAKHTSCEHFGIQLLHRHSDLDEDEVMIGFGRTVLPIKRNDIDPTQLDKVYANSWAIDPTSGDFVPVEFNMAGGGSKINSAVDKALFEDVAQVLQHHGLQDLLGLALIIGIDHNDIGLESTHGRANITIPSKMLSKHVEAIPVMWRLVIKS</sequence>
<organism evidence="1 2">
    <name type="scientific">Tilletia horrida</name>
    <dbReference type="NCBI Taxonomy" id="155126"/>
    <lineage>
        <taxon>Eukaryota</taxon>
        <taxon>Fungi</taxon>
        <taxon>Dikarya</taxon>
        <taxon>Basidiomycota</taxon>
        <taxon>Ustilaginomycotina</taxon>
        <taxon>Exobasidiomycetes</taxon>
        <taxon>Tilletiales</taxon>
        <taxon>Tilletiaceae</taxon>
        <taxon>Tilletia</taxon>
    </lineage>
</organism>
<proteinExistence type="predicted"/>